<evidence type="ECO:0000313" key="3">
    <source>
        <dbReference type="Proteomes" id="UP000265618"/>
    </source>
</evidence>
<organism evidence="2 3">
    <name type="scientific">Kipferlia bialata</name>
    <dbReference type="NCBI Taxonomy" id="797122"/>
    <lineage>
        <taxon>Eukaryota</taxon>
        <taxon>Metamonada</taxon>
        <taxon>Carpediemonas-like organisms</taxon>
        <taxon>Kipferlia</taxon>
    </lineage>
</organism>
<feature type="non-terminal residue" evidence="2">
    <location>
        <position position="466"/>
    </location>
</feature>
<reference evidence="2 3" key="1">
    <citation type="journal article" date="2018" name="PLoS ONE">
        <title>The draft genome of Kipferlia bialata reveals reductive genome evolution in fornicate parasites.</title>
        <authorList>
            <person name="Tanifuji G."/>
            <person name="Takabayashi S."/>
            <person name="Kume K."/>
            <person name="Takagi M."/>
            <person name="Nakayama T."/>
            <person name="Kamikawa R."/>
            <person name="Inagaki Y."/>
            <person name="Hashimoto T."/>
        </authorList>
    </citation>
    <scope>NUCLEOTIDE SEQUENCE [LARGE SCALE GENOMIC DNA]</scope>
    <source>
        <strain evidence="2">NY0173</strain>
    </source>
</reference>
<dbReference type="AlphaFoldDB" id="A0A9K3GI59"/>
<feature type="region of interest" description="Disordered" evidence="1">
    <location>
        <begin position="57"/>
        <end position="76"/>
    </location>
</feature>
<dbReference type="Proteomes" id="UP000265618">
    <property type="component" value="Unassembled WGS sequence"/>
</dbReference>
<proteinExistence type="predicted"/>
<name>A0A9K3GI59_9EUKA</name>
<evidence type="ECO:0000256" key="1">
    <source>
        <dbReference type="SAM" id="MobiDB-lite"/>
    </source>
</evidence>
<protein>
    <submittedName>
        <fullName evidence="2">Uncharacterized protein</fullName>
    </submittedName>
</protein>
<sequence>WRKQRLIQGATVNRDVQTSVSVTETGTGEDAEEAESRRIATERDVAVQVPVMMGGGGEGPAETVGEGEAPVQTPAARGRERDFLRRWLRPIEGILVDNTERERVGERIDKERVVDAVTSKYPKHGSILCMYDLRTCLAVLCAYPKRGSTKLLFLRKEEMAGGEGDAYSSPIFAPTVYKVLGECQSVSPILCCAPVRNTHRDTLVAAGTRDGLLCVYALPPPTSISPTVAFSVGPDPTYSPVAMACEHVRPITSMCASGDTQYRYQGQGQGEGGPELGLSTSLSLSSVVASDGEGLTLWTVTGKEVLSRVPLSPPPPRDDPLCVPLLYEAVCYLDPNSLLLYREDRVLAVVSLSAAESSPAPLSLSSQGIASKCALVSLPPHTPEVSGEHTPVPVPRVALCHTGGLVIVSLTPSAEESGTPSLSVLYTGSALSAPLADREREWVNDQIETLAVYQTLCVSPAFDTFV</sequence>
<comment type="caution">
    <text evidence="2">The sequence shown here is derived from an EMBL/GenBank/DDBJ whole genome shotgun (WGS) entry which is preliminary data.</text>
</comment>
<feature type="compositionally biased region" description="Low complexity" evidence="1">
    <location>
        <begin position="60"/>
        <end position="70"/>
    </location>
</feature>
<accession>A0A9K3GI59</accession>
<evidence type="ECO:0000313" key="2">
    <source>
        <dbReference type="EMBL" id="GIQ84839.1"/>
    </source>
</evidence>
<keyword evidence="3" id="KW-1185">Reference proteome</keyword>
<gene>
    <name evidence="2" type="ORF">KIPB_006410</name>
</gene>
<dbReference type="EMBL" id="BDIP01001643">
    <property type="protein sequence ID" value="GIQ84839.1"/>
    <property type="molecule type" value="Genomic_DNA"/>
</dbReference>